<proteinExistence type="predicted"/>
<name>A0A074RZ00_9AGAM</name>
<dbReference type="EMBL" id="AZST01000243">
    <property type="protein sequence ID" value="KEP50545.1"/>
    <property type="molecule type" value="Genomic_DNA"/>
</dbReference>
<accession>A0A074RZ00</accession>
<protein>
    <submittedName>
        <fullName evidence="1">Putative laminin domain protein</fullName>
    </submittedName>
</protein>
<keyword evidence="2" id="KW-1185">Reference proteome</keyword>
<evidence type="ECO:0000313" key="2">
    <source>
        <dbReference type="Proteomes" id="UP000027456"/>
    </source>
</evidence>
<evidence type="ECO:0000313" key="1">
    <source>
        <dbReference type="EMBL" id="KEP50545.1"/>
    </source>
</evidence>
<dbReference type="HOGENOM" id="CLU_052075_1_1_1"/>
<sequence>MPSYLDGHVLLPPGLPSYLKSVYELKPLVGNPKDDEVIGLHAVIRMAQKAVDIPGTGDPKLLARLYEHLFDVQMAKYKVRYLDAVFPETTVHTPPTLPVHVTIDLEPITGAPSEEEIIKVQSAIRAYQHFASVPSIFDSRVDMELSQHLFDIQMANYIQRVRQSPTRVIPQETLGSNSSIERTVDAAEESSNATINAGTGAAAIEFNLLNQTEDVSGFGDAIERSNQPNERADQLVERSNQSIDQSTKLAEKFNKLFEKFNDNSEKSSLLAEASTKHTERLGDILENVNKVLVTIQHAIVRNHKGNTRHALDCLANEKGETPGISETTKKWDFATLFKLYANDSSAPIPILIDGVAQDFRLPSQLLASFLCFYGIGEDLCEQESSPRLQAGKEYTARERLRKYWASCLG</sequence>
<organism evidence="1 2">
    <name type="scientific">Rhizoctonia solani 123E</name>
    <dbReference type="NCBI Taxonomy" id="1423351"/>
    <lineage>
        <taxon>Eukaryota</taxon>
        <taxon>Fungi</taxon>
        <taxon>Dikarya</taxon>
        <taxon>Basidiomycota</taxon>
        <taxon>Agaricomycotina</taxon>
        <taxon>Agaricomycetes</taxon>
        <taxon>Cantharellales</taxon>
        <taxon>Ceratobasidiaceae</taxon>
        <taxon>Rhizoctonia</taxon>
    </lineage>
</organism>
<dbReference type="AlphaFoldDB" id="A0A074RZ00"/>
<dbReference type="Proteomes" id="UP000027456">
    <property type="component" value="Unassembled WGS sequence"/>
</dbReference>
<reference evidence="1 2" key="1">
    <citation type="submission" date="2013-12" db="EMBL/GenBank/DDBJ databases">
        <authorList>
            <person name="Cubeta M."/>
            <person name="Pakala S."/>
            <person name="Fedorova N."/>
            <person name="Thomas E."/>
            <person name="Dean R."/>
            <person name="Jabaji S."/>
            <person name="Neate S."/>
            <person name="Toda T."/>
            <person name="Tavantzis S."/>
            <person name="Vilgalys R."/>
            <person name="Bharathan N."/>
            <person name="Pakala S."/>
            <person name="Losada L.S."/>
            <person name="Zafar N."/>
            <person name="Nierman W."/>
        </authorList>
    </citation>
    <scope>NUCLEOTIDE SEQUENCE [LARGE SCALE GENOMIC DNA]</scope>
    <source>
        <strain evidence="1 2">123E</strain>
    </source>
</reference>
<dbReference type="OrthoDB" id="10336512at2759"/>
<comment type="caution">
    <text evidence="1">The sequence shown here is derived from an EMBL/GenBank/DDBJ whole genome shotgun (WGS) entry which is preliminary data.</text>
</comment>
<gene>
    <name evidence="1" type="ORF">V565_077870</name>
</gene>